<reference evidence="7" key="1">
    <citation type="journal article" date="2019" name="Int. J. Syst. Evol. Microbiol.">
        <title>The Global Catalogue of Microorganisms (GCM) 10K type strain sequencing project: providing services to taxonomists for standard genome sequencing and annotation.</title>
        <authorList>
            <consortium name="The Broad Institute Genomics Platform"/>
            <consortium name="The Broad Institute Genome Sequencing Center for Infectious Disease"/>
            <person name="Wu L."/>
            <person name="Ma J."/>
        </authorList>
    </citation>
    <scope>NUCLEOTIDE SEQUENCE [LARGE SCALE GENOMIC DNA]</scope>
    <source>
        <strain evidence="7">KCTC 33576</strain>
    </source>
</reference>
<evidence type="ECO:0000256" key="4">
    <source>
        <dbReference type="ARBA" id="ARBA00023136"/>
    </source>
</evidence>
<dbReference type="InterPro" id="IPR032808">
    <property type="entry name" value="DoxX"/>
</dbReference>
<dbReference type="Proteomes" id="UP001597391">
    <property type="component" value="Unassembled WGS sequence"/>
</dbReference>
<evidence type="ECO:0000256" key="5">
    <source>
        <dbReference type="SAM" id="Phobius"/>
    </source>
</evidence>
<evidence type="ECO:0000313" key="7">
    <source>
        <dbReference type="Proteomes" id="UP001597391"/>
    </source>
</evidence>
<comment type="subcellular location">
    <subcellularLocation>
        <location evidence="1">Membrane</location>
        <topology evidence="1">Multi-pass membrane protein</topology>
    </subcellularLocation>
</comment>
<dbReference type="Pfam" id="PF13564">
    <property type="entry name" value="DoxX_2"/>
    <property type="match status" value="1"/>
</dbReference>
<keyword evidence="3 5" id="KW-1133">Transmembrane helix</keyword>
<feature type="transmembrane region" description="Helical" evidence="5">
    <location>
        <begin position="103"/>
        <end position="120"/>
    </location>
</feature>
<keyword evidence="4 5" id="KW-0472">Membrane</keyword>
<dbReference type="EMBL" id="JBHUOP010000003">
    <property type="protein sequence ID" value="MFD2840542.1"/>
    <property type="molecule type" value="Genomic_DNA"/>
</dbReference>
<feature type="transmembrane region" description="Helical" evidence="5">
    <location>
        <begin position="72"/>
        <end position="91"/>
    </location>
</feature>
<evidence type="ECO:0000256" key="1">
    <source>
        <dbReference type="ARBA" id="ARBA00004141"/>
    </source>
</evidence>
<protein>
    <submittedName>
        <fullName evidence="6">DoxX family protein</fullName>
    </submittedName>
</protein>
<organism evidence="6 7">
    <name type="scientific">Populibacterium corticicola</name>
    <dbReference type="NCBI Taxonomy" id="1812826"/>
    <lineage>
        <taxon>Bacteria</taxon>
        <taxon>Bacillati</taxon>
        <taxon>Actinomycetota</taxon>
        <taxon>Actinomycetes</taxon>
        <taxon>Micrococcales</taxon>
        <taxon>Jonesiaceae</taxon>
        <taxon>Populibacterium</taxon>
    </lineage>
</organism>
<proteinExistence type="predicted"/>
<accession>A0ABW5XFA4</accession>
<feature type="transmembrane region" description="Helical" evidence="5">
    <location>
        <begin position="46"/>
        <end position="66"/>
    </location>
</feature>
<sequence>MTIALWIINILLAVAFLGAGSMKLARSKEALVAAGMGYAEDFSAGAVKAIGAAEVLGALGLILPLATHIAPVLTPIAAVGLTIIMVGAVVVHRKRTESATPALVLAVLSAVSAVLGFLTLA</sequence>
<evidence type="ECO:0000313" key="6">
    <source>
        <dbReference type="EMBL" id="MFD2840542.1"/>
    </source>
</evidence>
<name>A0ABW5XFA4_9MICO</name>
<gene>
    <name evidence="6" type="ORF">ACFSYH_08160</name>
</gene>
<keyword evidence="2 5" id="KW-0812">Transmembrane</keyword>
<keyword evidence="7" id="KW-1185">Reference proteome</keyword>
<comment type="caution">
    <text evidence="6">The sequence shown here is derived from an EMBL/GenBank/DDBJ whole genome shotgun (WGS) entry which is preliminary data.</text>
</comment>
<feature type="transmembrane region" description="Helical" evidence="5">
    <location>
        <begin position="6"/>
        <end position="25"/>
    </location>
</feature>
<evidence type="ECO:0000256" key="2">
    <source>
        <dbReference type="ARBA" id="ARBA00022692"/>
    </source>
</evidence>
<dbReference type="RefSeq" id="WP_377466407.1">
    <property type="nucleotide sequence ID" value="NZ_JBHUOP010000003.1"/>
</dbReference>
<evidence type="ECO:0000256" key="3">
    <source>
        <dbReference type="ARBA" id="ARBA00022989"/>
    </source>
</evidence>